<evidence type="ECO:0000256" key="5">
    <source>
        <dbReference type="ARBA" id="ARBA00022737"/>
    </source>
</evidence>
<dbReference type="SMART" id="SM00710">
    <property type="entry name" value="PbH1"/>
    <property type="match status" value="16"/>
</dbReference>
<evidence type="ECO:0000256" key="8">
    <source>
        <dbReference type="ARBA" id="ARBA00023273"/>
    </source>
</evidence>
<evidence type="ECO:0000313" key="12">
    <source>
        <dbReference type="Proteomes" id="UP000001059"/>
    </source>
</evidence>
<feature type="domain" description="Carbohydrate-binding/sugar hydrolysis" evidence="10">
    <location>
        <begin position="150"/>
        <end position="292"/>
    </location>
</feature>
<dbReference type="Proteomes" id="UP000001059">
    <property type="component" value="Chromosome"/>
</dbReference>
<accession>D5E8R5</accession>
<dbReference type="InterPro" id="IPR012334">
    <property type="entry name" value="Pectin_lyas_fold"/>
</dbReference>
<dbReference type="InterPro" id="IPR007742">
    <property type="entry name" value="NosD_dom"/>
</dbReference>
<dbReference type="PANTHER" id="PTHR22990">
    <property type="entry name" value="F-BOX ONLY PROTEIN"/>
    <property type="match status" value="1"/>
</dbReference>
<dbReference type="GeneID" id="8982167"/>
<evidence type="ECO:0000256" key="6">
    <source>
        <dbReference type="ARBA" id="ARBA00022786"/>
    </source>
</evidence>
<feature type="region of interest" description="Disordered" evidence="9">
    <location>
        <begin position="1584"/>
        <end position="1604"/>
    </location>
</feature>
<protein>
    <submittedName>
        <fullName evidence="11">Periplasmic copper-binding protein</fullName>
    </submittedName>
</protein>
<dbReference type="STRING" id="547558.Mmah_0036"/>
<comment type="pathway">
    <text evidence="3">Protein modification; protein ubiquitination.</text>
</comment>
<dbReference type="SMART" id="SM00722">
    <property type="entry name" value="CASH"/>
    <property type="match status" value="3"/>
</dbReference>
<gene>
    <name evidence="11" type="ordered locus">Mmah_0036</name>
</gene>
<dbReference type="NCBIfam" id="TIGR03804">
    <property type="entry name" value="para_beta_helix"/>
    <property type="match status" value="6"/>
</dbReference>
<keyword evidence="12" id="KW-1185">Reference proteome</keyword>
<dbReference type="SUPFAM" id="SSF51126">
    <property type="entry name" value="Pectin lyase-like"/>
    <property type="match status" value="3"/>
</dbReference>
<feature type="compositionally biased region" description="Acidic residues" evidence="9">
    <location>
        <begin position="1786"/>
        <end position="1807"/>
    </location>
</feature>
<dbReference type="EMBL" id="CP001994">
    <property type="protein sequence ID" value="ADE35574.1"/>
    <property type="molecule type" value="Genomic_DNA"/>
</dbReference>
<keyword evidence="6" id="KW-0833">Ubl conjugation pathway</keyword>
<dbReference type="InterPro" id="IPR053879">
    <property type="entry name" value="HYDIN_VesB_CFA65-like_Ig"/>
</dbReference>
<dbReference type="NCBIfam" id="TIGR04213">
    <property type="entry name" value="PGF_pre_PGF"/>
    <property type="match status" value="1"/>
</dbReference>
<evidence type="ECO:0000313" key="11">
    <source>
        <dbReference type="EMBL" id="ADE35574.1"/>
    </source>
</evidence>
<dbReference type="OrthoDB" id="121905at2157"/>
<reference evidence="11 12" key="1">
    <citation type="submission" date="2010-03" db="EMBL/GenBank/DDBJ databases">
        <title>The complete genome of Methanohalophilus mahii DSM 5219.</title>
        <authorList>
            <consortium name="US DOE Joint Genome Institute (JGI-PGF)"/>
            <person name="Lucas S."/>
            <person name="Copeland A."/>
            <person name="Lapidus A."/>
            <person name="Glavina del Rio T."/>
            <person name="Dalin E."/>
            <person name="Tice H."/>
            <person name="Bruce D."/>
            <person name="Goodwin L."/>
            <person name="Pitluck S."/>
            <person name="Kyrpides N."/>
            <person name="Mavromatis K."/>
            <person name="Ivanova N."/>
            <person name="Lykidis A."/>
            <person name="Saunders E."/>
            <person name="Brettin T."/>
            <person name="Detter J.C."/>
            <person name="Han C."/>
            <person name="Land M."/>
            <person name="Hauser L."/>
            <person name="Markowitz V."/>
            <person name="Cheng J.-F."/>
            <person name="Hugenholtz P."/>
            <person name="Woyke T."/>
            <person name="Wu D."/>
            <person name="Spring S."/>
            <person name="Schneider S."/>
            <person name="Schroeder M."/>
            <person name="Klenk H.-P."/>
            <person name="Eisen J.A."/>
        </authorList>
    </citation>
    <scope>NUCLEOTIDE SEQUENCE [LARGE SCALE GENOMIC DNA]</scope>
    <source>
        <strain evidence="12">ATCC 35705 / DSM 5219 / SLP</strain>
    </source>
</reference>
<sequence precursor="true">MKNNSKLSNKKQAVKLPILIISIVTILMALSGIVTALPDYGTDTYPGNYTPDNQQVLLINNNSDVIAGLWEGNNTGVYYYNTSSTSWEKESGASDKTKAIQRAIDKSTIDNQTIIVGDGTYNGTLNINNDNVKEVIGYENKPTIDAEVGGTPITIDVDDVIVKELNITKSGGKEAGIKINSDNVTITNNTITKNGQVGVYLYSSSNNTISSNEITNNKYYGIYLYSSSVNSIYLNNFLNHYQAHVYTGRYSSWGSSNLMNYTYDGEEYTNKLGNYYDDFTDSDADDDGVWDNTKGNDKYPLVDKAGHYSNLTPIEEIVEVDGVIGTKYEENPPGNQEVYLVNTTGHITGAWEGNIDTAEVIQRANDEATSDNHIIIVGNGTYKGNLDINNPDVRKVIGYENKPTIDAENSGSPITINANDITVKELNITGSGSRDNAGIKINLDNATITNNTINNNRNGIYLYSSNNTVTTNEITTNNKYGVYLSSSNNNTVTSNNIINNNLEYGEAGIYLTQSSDNTFISNNVTDNYRGIYLEQGNNNVFTDNNITDNIGDYVYRSKNFHGVHLVGSSDNSFTGNNIKNITGYSETPNGVYFGESSDNNTFAGNEITNCATNGILLSGIDNTITNNKITNNKNGIHISGTGSEANNNSITNNEITNNTKKGISFYLADDNTVANNNITTNENGIEIVESSSYNTVANNNITSNDNGIYLYGSSDNSIYLNNFIDNGNHIYFDVDVNPDYDSDNSWVSPELTYIYNEGTNTSRLGNYWDDYKGNDEDGDGIGETTYTIQEDAGNDTRPLVNTTNQYSIPKTYSVSLGTVSESESVGVNENASYTLTVKNTGNLDDSYNLVISSPRADAFLDKSSLNLAPGESKSVNLNVSSDSGGNFDVDVSAISTNTGQKEIVTTTTKVEQYGLTMSADSTSSTIKPGNETNYSLTVKNTGNREDTYNLEVTAPSLSPGLTTGSLTIAPGNTQLFNVTLSNSTTGSYTATVNASSTNDTDEWTEKTLELNVEKGDNPDVSLSLNPTTKRVERNGEAAYTIKVKNTGNVEDTYSLINGSDASSSLGTSNMNLGPGESSSTILTVSNTSEIKTYATDITVESDNFDVSSSGTVYTKAVKSVDIIASPGSQTTTPGNNSTYTISILNTGIQTHNYTVSIPSKTSNTDSTLSKSTINVLETGQTAEIKLSLNNTKSLAGGESRGIEAAITASVTESPDKSDTTTVSSLYTEEEVYGVSISSDVVEQAVKPGNNATYLLTIQNLGNSDETINLSKSVQKGNLEKSSVYLSSSGDLGGEKVVKFNQPSSEAGEVVITANSSGITDSLILNTRVAEIDQEYVVNSDVDDASTVTNSEVESSTIVNSEVINDSVVNSSRVIDSSINNTKVIDSDLSNVMIKNGVVENNLIKKGVVTVDGTEYELTEEDEAVTAEELVSSQEFDSNIVGFSGEITQITSQNSNVTLNMTSDENYVGGSMKLQRSSTPPTDVDAENTKTSQYVRIKPTVNVEESTKYYVIKLSYTDEWLKQENIIEDTVSIYRYDENTGEWVKLVEEGDPSFCNGVERNLENNYVKANVTKFSTYEINGQRMNDREDGDRVEEVSGTDDDSVRVSVGESMPAESVRSTNSKQKVVSAGESVEYNFSESSGPVKGISFESKENMGRVIAKVQTLDKLPDDVKSPTETGDSDSTESGEKDQTASKTYSTMSITVGKSGTVSESNSDNTLIEFDVTKEWVEDNNIDPETIRMERYHNGEWHDLPTNKVAEDDNLLHFTAFTPGFSIFAVVGDEIDTGIEEQETENDPEVDETVEPEPETESTPGFTSLLILGVIGTAYMVLRRKN</sequence>
<keyword evidence="5" id="KW-0677">Repeat</keyword>
<dbReference type="InterPro" id="IPR039448">
    <property type="entry name" value="Beta_helix"/>
</dbReference>
<evidence type="ECO:0000256" key="1">
    <source>
        <dbReference type="ARBA" id="ARBA00004138"/>
    </source>
</evidence>
<dbReference type="InterPro" id="IPR011050">
    <property type="entry name" value="Pectin_lyase_fold/virulence"/>
</dbReference>
<organism evidence="11 12">
    <name type="scientific">Methanohalophilus mahii (strain ATCC 35705 / DSM 5219 / SLP)</name>
    <dbReference type="NCBI Taxonomy" id="547558"/>
    <lineage>
        <taxon>Archaea</taxon>
        <taxon>Methanobacteriati</taxon>
        <taxon>Methanobacteriota</taxon>
        <taxon>Stenosarchaea group</taxon>
        <taxon>Methanomicrobia</taxon>
        <taxon>Methanosarcinales</taxon>
        <taxon>Methanosarcinaceae</taxon>
        <taxon>Methanohalophilus</taxon>
    </lineage>
</organism>
<dbReference type="KEGG" id="mmh:Mmah_0036"/>
<dbReference type="Pfam" id="PF05048">
    <property type="entry name" value="NosD"/>
    <property type="match status" value="2"/>
</dbReference>
<evidence type="ECO:0000256" key="7">
    <source>
        <dbReference type="ARBA" id="ARBA00023069"/>
    </source>
</evidence>
<comment type="subcellular location">
    <subcellularLocation>
        <location evidence="1">Cell projection</location>
        <location evidence="1">Cilium</location>
    </subcellularLocation>
    <subcellularLocation>
        <location evidence="2">Cytoplasm</location>
    </subcellularLocation>
</comment>
<feature type="region of interest" description="Disordered" evidence="9">
    <location>
        <begin position="1665"/>
        <end position="1697"/>
    </location>
</feature>
<dbReference type="InterPro" id="IPR006626">
    <property type="entry name" value="PbH1"/>
</dbReference>
<keyword evidence="4" id="KW-0963">Cytoplasm</keyword>
<keyword evidence="8" id="KW-0966">Cell projection</keyword>
<feature type="domain" description="Carbohydrate-binding/sugar hydrolysis" evidence="10">
    <location>
        <begin position="564"/>
        <end position="688"/>
    </location>
</feature>
<proteinExistence type="predicted"/>
<feature type="region of interest" description="Disordered" evidence="9">
    <location>
        <begin position="1786"/>
        <end position="1810"/>
    </location>
</feature>
<feature type="domain" description="Carbohydrate-binding/sugar hydrolysis" evidence="10">
    <location>
        <begin position="417"/>
        <end position="555"/>
    </location>
</feature>
<dbReference type="Pfam" id="PF22544">
    <property type="entry name" value="HYDIN_VesB_CFA65-like_Ig"/>
    <property type="match status" value="1"/>
</dbReference>
<dbReference type="InterPro" id="IPR022441">
    <property type="entry name" value="Para_beta_helix_rpt-2"/>
</dbReference>
<keyword evidence="7" id="KW-0969">Cilium</keyword>
<dbReference type="RefSeq" id="WP_013036517.1">
    <property type="nucleotide sequence ID" value="NC_014002.1"/>
</dbReference>
<feature type="compositionally biased region" description="Basic and acidic residues" evidence="9">
    <location>
        <begin position="1584"/>
        <end position="1594"/>
    </location>
</feature>
<dbReference type="InterPro" id="IPR013783">
    <property type="entry name" value="Ig-like_fold"/>
</dbReference>
<dbReference type="InterPro" id="IPR051550">
    <property type="entry name" value="SCF-Subunits/Alg-Epimerases"/>
</dbReference>
<name>D5E8R5_METMS</name>
<dbReference type="Gene3D" id="2.60.40.10">
    <property type="entry name" value="Immunoglobulins"/>
    <property type="match status" value="2"/>
</dbReference>
<evidence type="ECO:0000256" key="2">
    <source>
        <dbReference type="ARBA" id="ARBA00004496"/>
    </source>
</evidence>
<evidence type="ECO:0000256" key="3">
    <source>
        <dbReference type="ARBA" id="ARBA00004906"/>
    </source>
</evidence>
<dbReference type="Pfam" id="PF13229">
    <property type="entry name" value="Beta_helix"/>
    <property type="match status" value="1"/>
</dbReference>
<evidence type="ECO:0000259" key="10">
    <source>
        <dbReference type="SMART" id="SM00722"/>
    </source>
</evidence>
<dbReference type="InterPro" id="IPR026453">
    <property type="entry name" value="PGF_pre_PGF"/>
</dbReference>
<dbReference type="Gene3D" id="2.160.20.10">
    <property type="entry name" value="Single-stranded right-handed beta-helix, Pectin lyase-like"/>
    <property type="match status" value="3"/>
</dbReference>
<evidence type="ECO:0000256" key="9">
    <source>
        <dbReference type="SAM" id="MobiDB-lite"/>
    </source>
</evidence>
<dbReference type="HOGENOM" id="CLU_234578_0_0_2"/>
<dbReference type="InterPro" id="IPR006633">
    <property type="entry name" value="Carb-bd_sugar_hydrolysis-dom"/>
</dbReference>
<evidence type="ECO:0000256" key="4">
    <source>
        <dbReference type="ARBA" id="ARBA00022490"/>
    </source>
</evidence>
<dbReference type="PANTHER" id="PTHR22990:SF15">
    <property type="entry name" value="F-BOX ONLY PROTEIN 10"/>
    <property type="match status" value="1"/>
</dbReference>